<dbReference type="GO" id="GO:0090433">
    <property type="term" value="F:palmitoyl-CoA ligase activity"/>
    <property type="evidence" value="ECO:0007669"/>
    <property type="project" value="TreeGrafter"/>
</dbReference>
<evidence type="ECO:0000256" key="3">
    <source>
        <dbReference type="ARBA" id="ARBA00022741"/>
    </source>
</evidence>
<dbReference type="GO" id="GO:0035336">
    <property type="term" value="P:long-chain fatty-acyl-CoA metabolic process"/>
    <property type="evidence" value="ECO:0007669"/>
    <property type="project" value="TreeGrafter"/>
</dbReference>
<keyword evidence="8" id="KW-0812">Transmembrane</keyword>
<keyword evidence="4" id="KW-0443">Lipid metabolism</keyword>
<dbReference type="GO" id="GO:0005886">
    <property type="term" value="C:plasma membrane"/>
    <property type="evidence" value="ECO:0007669"/>
    <property type="project" value="TreeGrafter"/>
</dbReference>
<reference evidence="10" key="2">
    <citation type="journal article" date="2022" name="Res Sq">
        <title>Comparative Genomics Reveals Insights into the Divergent Evolution of Astigmatic Mites and Household Pest Adaptations.</title>
        <authorList>
            <person name="Xiong Q."/>
            <person name="Wan A.T.-Y."/>
            <person name="Liu X.-Y."/>
            <person name="Fung C.S.-H."/>
            <person name="Xiao X."/>
            <person name="Malainual N."/>
            <person name="Hou J."/>
            <person name="Wang L."/>
            <person name="Wang M."/>
            <person name="Yang K."/>
            <person name="Cui Y."/>
            <person name="Leung E."/>
            <person name="Nong W."/>
            <person name="Shin S.-K."/>
            <person name="Au S."/>
            <person name="Jeong K.Y."/>
            <person name="Chew F.T."/>
            <person name="Hui J."/>
            <person name="Leung T.F."/>
            <person name="Tungtrongchitr A."/>
            <person name="Zhong N."/>
            <person name="Liu Z."/>
            <person name="Tsui S."/>
        </authorList>
    </citation>
    <scope>NUCLEOTIDE SEQUENCE</scope>
    <source>
        <strain evidence="10">Derf</strain>
        <tissue evidence="10">Whole organism</tissue>
    </source>
</reference>
<comment type="catalytic activity">
    <reaction evidence="7">
        <text>a long-chain fatty acid + ATP + CoA = a long-chain fatty acyl-CoA + AMP + diphosphate</text>
        <dbReference type="Rhea" id="RHEA:15421"/>
        <dbReference type="ChEBI" id="CHEBI:30616"/>
        <dbReference type="ChEBI" id="CHEBI:33019"/>
        <dbReference type="ChEBI" id="CHEBI:57287"/>
        <dbReference type="ChEBI" id="CHEBI:57560"/>
        <dbReference type="ChEBI" id="CHEBI:83139"/>
        <dbReference type="ChEBI" id="CHEBI:456215"/>
        <dbReference type="EC" id="6.2.1.3"/>
    </reaction>
</comment>
<dbReference type="AlphaFoldDB" id="A0A922ICQ8"/>
<evidence type="ECO:0000256" key="5">
    <source>
        <dbReference type="ARBA" id="ARBA00022840"/>
    </source>
</evidence>
<keyword evidence="2 10" id="KW-0436">Ligase</keyword>
<dbReference type="PANTHER" id="PTHR43272:SF83">
    <property type="entry name" value="ACYL-COA SYNTHETASE LONG-CHAIN, ISOFORM J"/>
    <property type="match status" value="1"/>
</dbReference>
<organism evidence="10 11">
    <name type="scientific">Dermatophagoides farinae</name>
    <name type="common">American house dust mite</name>
    <dbReference type="NCBI Taxonomy" id="6954"/>
    <lineage>
        <taxon>Eukaryota</taxon>
        <taxon>Metazoa</taxon>
        <taxon>Ecdysozoa</taxon>
        <taxon>Arthropoda</taxon>
        <taxon>Chelicerata</taxon>
        <taxon>Arachnida</taxon>
        <taxon>Acari</taxon>
        <taxon>Acariformes</taxon>
        <taxon>Sarcoptiformes</taxon>
        <taxon>Astigmata</taxon>
        <taxon>Psoroptidia</taxon>
        <taxon>Analgoidea</taxon>
        <taxon>Pyroglyphidae</taxon>
        <taxon>Dermatophagoidinae</taxon>
        <taxon>Dermatophagoides</taxon>
    </lineage>
</organism>
<keyword evidence="3" id="KW-0547">Nucleotide-binding</keyword>
<dbReference type="SUPFAM" id="SSF56801">
    <property type="entry name" value="Acetyl-CoA synthetase-like"/>
    <property type="match status" value="1"/>
</dbReference>
<name>A0A922ICQ8_DERFA</name>
<comment type="similarity">
    <text evidence="1">Belongs to the ATP-dependent AMP-binding enzyme family.</text>
</comment>
<dbReference type="Pfam" id="PF00501">
    <property type="entry name" value="AMP-binding"/>
    <property type="match status" value="1"/>
</dbReference>
<dbReference type="Proteomes" id="UP000790347">
    <property type="component" value="Unassembled WGS sequence"/>
</dbReference>
<evidence type="ECO:0000256" key="6">
    <source>
        <dbReference type="ARBA" id="ARBA00026121"/>
    </source>
</evidence>
<feature type="transmembrane region" description="Helical" evidence="8">
    <location>
        <begin position="12"/>
        <end position="35"/>
    </location>
</feature>
<evidence type="ECO:0000259" key="9">
    <source>
        <dbReference type="Pfam" id="PF00501"/>
    </source>
</evidence>
<feature type="non-terminal residue" evidence="10">
    <location>
        <position position="733"/>
    </location>
</feature>
<evidence type="ECO:0000313" key="11">
    <source>
        <dbReference type="Proteomes" id="UP000790347"/>
    </source>
</evidence>
<evidence type="ECO:0000256" key="7">
    <source>
        <dbReference type="ARBA" id="ARBA00036813"/>
    </source>
</evidence>
<dbReference type="PROSITE" id="PS00455">
    <property type="entry name" value="AMP_BINDING"/>
    <property type="match status" value="1"/>
</dbReference>
<dbReference type="EMBL" id="ASGP02000001">
    <property type="protein sequence ID" value="KAH9528332.1"/>
    <property type="molecule type" value="Genomic_DNA"/>
</dbReference>
<dbReference type="InterPro" id="IPR020845">
    <property type="entry name" value="AMP-binding_CS"/>
</dbReference>
<proteinExistence type="inferred from homology"/>
<dbReference type="Gene3D" id="3.40.50.12780">
    <property type="entry name" value="N-terminal domain of ligase-like"/>
    <property type="match status" value="1"/>
</dbReference>
<dbReference type="GO" id="GO:0005783">
    <property type="term" value="C:endoplasmic reticulum"/>
    <property type="evidence" value="ECO:0007669"/>
    <property type="project" value="TreeGrafter"/>
</dbReference>
<protein>
    <recommendedName>
        <fullName evidence="6">long-chain-fatty-acid--CoA ligase</fullName>
        <ecNumber evidence="6">6.2.1.3</ecNumber>
    </recommendedName>
</protein>
<evidence type="ECO:0000256" key="8">
    <source>
        <dbReference type="SAM" id="Phobius"/>
    </source>
</evidence>
<keyword evidence="8" id="KW-1133">Transmembrane helix</keyword>
<keyword evidence="4" id="KW-0276">Fatty acid metabolism</keyword>
<dbReference type="EC" id="6.2.1.3" evidence="6"/>
<evidence type="ECO:0000313" key="10">
    <source>
        <dbReference type="EMBL" id="KAH9528332.1"/>
    </source>
</evidence>
<dbReference type="GO" id="GO:0005524">
    <property type="term" value="F:ATP binding"/>
    <property type="evidence" value="ECO:0007669"/>
    <property type="project" value="UniProtKB-KW"/>
</dbReference>
<dbReference type="GO" id="GO:0005811">
    <property type="term" value="C:lipid droplet"/>
    <property type="evidence" value="ECO:0007669"/>
    <property type="project" value="TreeGrafter"/>
</dbReference>
<gene>
    <name evidence="10" type="primary">ACSL4_3</name>
    <name evidence="10" type="ORF">DERF_002285</name>
</gene>
<keyword evidence="8" id="KW-0472">Membrane</keyword>
<comment type="caution">
    <text evidence="10">The sequence shown here is derived from an EMBL/GenBank/DDBJ whole genome shotgun (WGS) entry which is preliminary data.</text>
</comment>
<dbReference type="InterPro" id="IPR000873">
    <property type="entry name" value="AMP-dep_synth/lig_dom"/>
</dbReference>
<keyword evidence="5" id="KW-0067">ATP-binding</keyword>
<feature type="domain" description="AMP-dependent synthetase/ligase" evidence="9">
    <location>
        <begin position="122"/>
        <end position="548"/>
    </location>
</feature>
<evidence type="ECO:0000256" key="2">
    <source>
        <dbReference type="ARBA" id="ARBA00022598"/>
    </source>
</evidence>
<sequence length="733" mass="84220">KAIIMTNLMKKFLVLNTKFLINSYTAITLPFYTIYQKPWQKLRTSKLFQIQMYKDKHGRTIYYRNGPTKFEHPFIHHRTVTDLLKTLDRDRIAVGVRDVINEKLQYDQNGKPIIVDERELTKIELSKDYEWWTAGQIIDRADAIARGLQQLGVNRNDKVIIYADSNVEWFLVALALNRLCAITITLFSTLGDTGVLYGLNQSEAPYLVVGESLLKKIATLDHKIEFLKKIIYIPNNPKSYKSQDVNVQISKDKLEKKYQLISLGQVEQSGSQIEPYEFPDAKPEDTMMIMYTSGTTGNPKGVILSHDNFFTFILSLSKWNHEWPLIGPKSIYLAFLPMAHLFGFMCNLYTYLSDNRLAFSSPATMFNTSKSHVHGQTGDIRLITPDLLTCVPLVIERIIKEIYQKLNAKSAIAAPLFTYMMDYKIRWTARGYDTPLINKFLCRRINKQFGGRLKTIVSGSAPLNERTHALIKAALNTNVIIGYGATEVTCCSTFMAITDRSYGRCGLPLDTVKYYLDNWSDGGYSVDDKPNPRGEIIIGGKLVSMGYYKMPEQTAQDFYVDEDGCRWFRTGDIGELYPDGTLKIIDRKKDLTKLANGEFISLGKIESGLRSSRYVENVCICTDRFRNEIIALVVPNRRTLRILAKELQKEHLSIEQMCNDSMINAKIYESIINRCRDLGFKKREIPVKVLLVKEEWTQENNLLTAAFKMRRQAVQKFYREKIQEIFDEIPPTI</sequence>
<dbReference type="GO" id="GO:0030182">
    <property type="term" value="P:neuron differentiation"/>
    <property type="evidence" value="ECO:0007669"/>
    <property type="project" value="TreeGrafter"/>
</dbReference>
<evidence type="ECO:0000256" key="4">
    <source>
        <dbReference type="ARBA" id="ARBA00022832"/>
    </source>
</evidence>
<dbReference type="PANTHER" id="PTHR43272">
    <property type="entry name" value="LONG-CHAIN-FATTY-ACID--COA LIGASE"/>
    <property type="match status" value="1"/>
</dbReference>
<keyword evidence="11" id="KW-1185">Reference proteome</keyword>
<evidence type="ECO:0000256" key="1">
    <source>
        <dbReference type="ARBA" id="ARBA00006432"/>
    </source>
</evidence>
<accession>A0A922ICQ8</accession>
<dbReference type="InterPro" id="IPR042099">
    <property type="entry name" value="ANL_N_sf"/>
</dbReference>
<reference evidence="10" key="1">
    <citation type="submission" date="2013-05" db="EMBL/GenBank/DDBJ databases">
        <authorList>
            <person name="Yim A.K.Y."/>
            <person name="Chan T.F."/>
            <person name="Ji K.M."/>
            <person name="Liu X.Y."/>
            <person name="Zhou J.W."/>
            <person name="Li R.Q."/>
            <person name="Yang K.Y."/>
            <person name="Li J."/>
            <person name="Li M."/>
            <person name="Law P.T.W."/>
            <person name="Wu Y.L."/>
            <person name="Cai Z.L."/>
            <person name="Qin H."/>
            <person name="Bao Y."/>
            <person name="Leung R.K.K."/>
            <person name="Ng P.K.S."/>
            <person name="Zou J."/>
            <person name="Zhong X.J."/>
            <person name="Ran P.X."/>
            <person name="Zhong N.S."/>
            <person name="Liu Z.G."/>
            <person name="Tsui S.K.W."/>
        </authorList>
    </citation>
    <scope>NUCLEOTIDE SEQUENCE</scope>
    <source>
        <strain evidence="10">Derf</strain>
        <tissue evidence="10">Whole organism</tissue>
    </source>
</reference>